<keyword evidence="1" id="KW-1133">Transmembrane helix</keyword>
<keyword evidence="1" id="KW-0812">Transmembrane</keyword>
<comment type="caution">
    <text evidence="2">The sequence shown here is derived from an EMBL/GenBank/DDBJ whole genome shotgun (WGS) entry which is preliminary data.</text>
</comment>
<dbReference type="RefSeq" id="WP_188386843.1">
    <property type="nucleotide sequence ID" value="NZ_BMFK01000001.1"/>
</dbReference>
<reference evidence="2" key="2">
    <citation type="submission" date="2020-09" db="EMBL/GenBank/DDBJ databases">
        <authorList>
            <person name="Sun Q."/>
            <person name="Zhou Y."/>
        </authorList>
    </citation>
    <scope>NUCLEOTIDE SEQUENCE</scope>
    <source>
        <strain evidence="2">CGMCC 1.12698</strain>
    </source>
</reference>
<organism evidence="2 3">
    <name type="scientific">Priestia taiwanensis</name>
    <dbReference type="NCBI Taxonomy" id="1347902"/>
    <lineage>
        <taxon>Bacteria</taxon>
        <taxon>Bacillati</taxon>
        <taxon>Bacillota</taxon>
        <taxon>Bacilli</taxon>
        <taxon>Bacillales</taxon>
        <taxon>Bacillaceae</taxon>
        <taxon>Priestia</taxon>
    </lineage>
</organism>
<proteinExistence type="predicted"/>
<keyword evidence="1" id="KW-0472">Membrane</keyword>
<protein>
    <submittedName>
        <fullName evidence="2">Uncharacterized protein</fullName>
    </submittedName>
</protein>
<sequence length="80" mass="9057">MFFILMTITFIFYVSSAMLFVEELYLYGGICLALAVTCTIILLTYYRKQTKKNCPDLCMHGSIPDCDALDCDGPDCFNCN</sequence>
<evidence type="ECO:0000313" key="2">
    <source>
        <dbReference type="EMBL" id="GGE57378.1"/>
    </source>
</evidence>
<evidence type="ECO:0000313" key="3">
    <source>
        <dbReference type="Proteomes" id="UP000605259"/>
    </source>
</evidence>
<dbReference type="Proteomes" id="UP000605259">
    <property type="component" value="Unassembled WGS sequence"/>
</dbReference>
<keyword evidence="3" id="KW-1185">Reference proteome</keyword>
<evidence type="ECO:0000256" key="1">
    <source>
        <dbReference type="SAM" id="Phobius"/>
    </source>
</evidence>
<dbReference type="AlphaFoldDB" id="A0A917AJ98"/>
<accession>A0A917AJ98</accession>
<name>A0A917AJ98_9BACI</name>
<dbReference type="EMBL" id="BMFK01000001">
    <property type="protein sequence ID" value="GGE57378.1"/>
    <property type="molecule type" value="Genomic_DNA"/>
</dbReference>
<gene>
    <name evidence="2" type="ORF">GCM10007140_04720</name>
</gene>
<feature type="transmembrane region" description="Helical" evidence="1">
    <location>
        <begin position="26"/>
        <end position="46"/>
    </location>
</feature>
<reference evidence="2" key="1">
    <citation type="journal article" date="2014" name="Int. J. Syst. Evol. Microbiol.">
        <title>Complete genome sequence of Corynebacterium casei LMG S-19264T (=DSM 44701T), isolated from a smear-ripened cheese.</title>
        <authorList>
            <consortium name="US DOE Joint Genome Institute (JGI-PGF)"/>
            <person name="Walter F."/>
            <person name="Albersmeier A."/>
            <person name="Kalinowski J."/>
            <person name="Ruckert C."/>
        </authorList>
    </citation>
    <scope>NUCLEOTIDE SEQUENCE</scope>
    <source>
        <strain evidence="2">CGMCC 1.12698</strain>
    </source>
</reference>